<dbReference type="InterPro" id="IPR050223">
    <property type="entry name" value="D-isomer_2-hydroxyacid_DH"/>
</dbReference>
<sequence length="616" mass="69283">MIRVIIWNENVHERTNPEVARIYPNGIHGALAEGLKRNDWKICTATLEEPEHGLTEDTLNDTDVLIWWGHMAHGQVMDEIVNRVHHRVLQGMGLIVLHSAHVSKIFRKLMGRPATSNGEKRTSENASGSSILRIRSLLVLASISSWSAKRCMAKIMIFRRLMSWCSSAGLKAVKCFEADVLTTAVRARFFTSVLVMRRVRPTITKRYFRSSRTPWSGLLRNMGQGQFTATRSRLRKSRQRSSVNGTIGRGPLLRFFSTGGRKDINEEEPYMRSVVIVSSIFDRTWPYAADHFHSLWRAQGEVGFIRLEEGDSRPAGEIIANSDTVTRLVLLCVPVTLKCLQSLSALKEGAFSAKYAHNLTAECEEYLKQKGVKVYGHPSEGFWGQSVSEFALALTICGLRRIPQTHHEIITSHAPWKFSPPKEDNRPVVRGEQFSDDYRFTNGTVAGKRVRIVGAGNIASRYASFVHMLGADVAAWDPFASEPCFHRSGARKEYHLEELVKDADIFVPMVPLTESTTRLVTAELINSLPSGCLVVLSTRAKICDTEALYERVFRDEISLAADVFDVEPLPLAHPLLGRHNVVHTPHNAGRTTHANQQWAELLAKQFEPQGERKFLQ</sequence>
<protein>
    <submittedName>
        <fullName evidence="5">Erythronate-4-phosphate dehydrogenase</fullName>
        <ecNumber evidence="5">1.1.1.290</ecNumber>
    </submittedName>
</protein>
<feature type="domain" description="ThuA-like" evidence="4">
    <location>
        <begin position="3"/>
        <end position="115"/>
    </location>
</feature>
<dbReference type="EMBL" id="CAJVCE010000022">
    <property type="protein sequence ID" value="CAG7654363.1"/>
    <property type="molecule type" value="Genomic_DNA"/>
</dbReference>
<reference evidence="5 6" key="1">
    <citation type="submission" date="2021-06" db="EMBL/GenBank/DDBJ databases">
        <authorList>
            <person name="Criscuolo A."/>
        </authorList>
    </citation>
    <scope>NUCLEOTIDE SEQUENCE [LARGE SCALE GENOMIC DNA]</scope>
    <source>
        <strain evidence="6">CIP 111802</strain>
    </source>
</reference>
<dbReference type="PANTHER" id="PTHR10996:SF178">
    <property type="entry name" value="2-HYDROXYACID DEHYDROGENASE YGL185C-RELATED"/>
    <property type="match status" value="1"/>
</dbReference>
<dbReference type="InterPro" id="IPR006140">
    <property type="entry name" value="D-isomer_DH_NAD-bd"/>
</dbReference>
<dbReference type="Pfam" id="PF02826">
    <property type="entry name" value="2-Hacid_dh_C"/>
    <property type="match status" value="1"/>
</dbReference>
<keyword evidence="6" id="KW-1185">Reference proteome</keyword>
<evidence type="ECO:0000313" key="5">
    <source>
        <dbReference type="EMBL" id="CAG7654363.1"/>
    </source>
</evidence>
<dbReference type="PANTHER" id="PTHR10996">
    <property type="entry name" value="2-HYDROXYACID DEHYDROGENASE-RELATED"/>
    <property type="match status" value="1"/>
</dbReference>
<dbReference type="InterPro" id="IPR029010">
    <property type="entry name" value="ThuA-like"/>
</dbReference>
<name>A0ABN7TVT9_9BACL</name>
<feature type="domain" description="D-isomer specific 2-hydroxyacid dehydrogenase NAD-binding" evidence="3">
    <location>
        <begin position="429"/>
        <end position="588"/>
    </location>
</feature>
<keyword evidence="2" id="KW-0520">NAD</keyword>
<evidence type="ECO:0000259" key="4">
    <source>
        <dbReference type="Pfam" id="PF06283"/>
    </source>
</evidence>
<dbReference type="GO" id="GO:0033711">
    <property type="term" value="F:4-phosphoerythronate dehydrogenase activity"/>
    <property type="evidence" value="ECO:0007669"/>
    <property type="project" value="UniProtKB-EC"/>
</dbReference>
<evidence type="ECO:0000313" key="6">
    <source>
        <dbReference type="Proteomes" id="UP000730618"/>
    </source>
</evidence>
<evidence type="ECO:0000256" key="1">
    <source>
        <dbReference type="ARBA" id="ARBA00023002"/>
    </source>
</evidence>
<proteinExistence type="predicted"/>
<comment type="caution">
    <text evidence="5">The sequence shown here is derived from an EMBL/GenBank/DDBJ whole genome shotgun (WGS) entry which is preliminary data.</text>
</comment>
<dbReference type="Proteomes" id="UP000730618">
    <property type="component" value="Unassembled WGS sequence"/>
</dbReference>
<dbReference type="EC" id="1.1.1.290" evidence="5"/>
<gene>
    <name evidence="5" type="primary">pdxB</name>
    <name evidence="5" type="ORF">PAECIP111802_05752</name>
</gene>
<evidence type="ECO:0000256" key="2">
    <source>
        <dbReference type="ARBA" id="ARBA00023027"/>
    </source>
</evidence>
<dbReference type="Pfam" id="PF06283">
    <property type="entry name" value="ThuA"/>
    <property type="match status" value="1"/>
</dbReference>
<keyword evidence="1 5" id="KW-0560">Oxidoreductase</keyword>
<evidence type="ECO:0000259" key="3">
    <source>
        <dbReference type="Pfam" id="PF02826"/>
    </source>
</evidence>
<organism evidence="5 6">
    <name type="scientific">Paenibacillus allorhizosphaerae</name>
    <dbReference type="NCBI Taxonomy" id="2849866"/>
    <lineage>
        <taxon>Bacteria</taxon>
        <taxon>Bacillati</taxon>
        <taxon>Bacillota</taxon>
        <taxon>Bacilli</taxon>
        <taxon>Bacillales</taxon>
        <taxon>Paenibacillaceae</taxon>
        <taxon>Paenibacillus</taxon>
    </lineage>
</organism>
<accession>A0ABN7TVT9</accession>